<gene>
    <name evidence="1" type="ORF">JAO78_014615</name>
</gene>
<dbReference type="InterPro" id="IPR008969">
    <property type="entry name" value="CarboxyPept-like_regulatory"/>
</dbReference>
<dbReference type="Gene3D" id="2.60.40.420">
    <property type="entry name" value="Cupredoxins - blue copper proteins"/>
    <property type="match status" value="1"/>
</dbReference>
<proteinExistence type="predicted"/>
<sequence length="169" mass="18875">MVNDAVVFLESTAAAALVKPGPLAQIKQRDKIFTPELTVITKGTAVSFPNEDTVRHHVYSFSPVKQFEIKLYVGTPAEPVVFDQSGVAVLGCNIHDHMIAWIVALDTPYYAITDENGRATLKDVPTAEYQLRIWHKDLIDETHIVKLPLTLTENMAEQQITLMQLAPMF</sequence>
<evidence type="ECO:0000313" key="1">
    <source>
        <dbReference type="EMBL" id="MCB5228044.1"/>
    </source>
</evidence>
<evidence type="ECO:0000313" key="2">
    <source>
        <dbReference type="Proteomes" id="UP000633814"/>
    </source>
</evidence>
<keyword evidence="2" id="KW-1185">Reference proteome</keyword>
<accession>A0ABS8C6S8</accession>
<name>A0ABS8C6S8_9ALTE</name>
<dbReference type="InterPro" id="IPR034242">
    <property type="entry name" value="MauL"/>
</dbReference>
<dbReference type="SUPFAM" id="SSF49464">
    <property type="entry name" value="Carboxypeptidase regulatory domain-like"/>
    <property type="match status" value="1"/>
</dbReference>
<dbReference type="SUPFAM" id="SSF49503">
    <property type="entry name" value="Cupredoxins"/>
    <property type="match status" value="1"/>
</dbReference>
<dbReference type="InterPro" id="IPR008972">
    <property type="entry name" value="Cupredoxin"/>
</dbReference>
<dbReference type="CDD" id="cd04221">
    <property type="entry name" value="MauL"/>
    <property type="match status" value="1"/>
</dbReference>
<organism evidence="1 2">
    <name type="scientific">Alishewanella maricola</name>
    <dbReference type="NCBI Taxonomy" id="2795740"/>
    <lineage>
        <taxon>Bacteria</taxon>
        <taxon>Pseudomonadati</taxon>
        <taxon>Pseudomonadota</taxon>
        <taxon>Gammaproteobacteria</taxon>
        <taxon>Alteromonadales</taxon>
        <taxon>Alteromonadaceae</taxon>
        <taxon>Alishewanella</taxon>
    </lineage>
</organism>
<protein>
    <submittedName>
        <fullName evidence="1">Methylamine utilization protein</fullName>
    </submittedName>
</protein>
<reference evidence="1 2" key="1">
    <citation type="submission" date="2021-10" db="EMBL/GenBank/DDBJ databases">
        <title>Alishewanella koreense sp. nov. isolated from seawater of southwestern coast in South Korea and the proposal for the reclassification of Rheinheimera perlucida and Rheinheimera tuosuensis as Arsukibacterium perlucida and Arsukibacterium tuosuensis.</title>
        <authorList>
            <person name="Kim K.H."/>
            <person name="Ruan W."/>
            <person name="Kim K.R."/>
            <person name="Baek J.H."/>
            <person name="Jeon C.O."/>
        </authorList>
    </citation>
    <scope>NUCLEOTIDE SEQUENCE [LARGE SCALE GENOMIC DNA]</scope>
    <source>
        <strain evidence="1 2">16-MA</strain>
    </source>
</reference>
<dbReference type="Proteomes" id="UP000633814">
    <property type="component" value="Unassembled WGS sequence"/>
</dbReference>
<dbReference type="RefSeq" id="WP_226752108.1">
    <property type="nucleotide sequence ID" value="NZ_JAEINI020000013.1"/>
</dbReference>
<dbReference type="EMBL" id="JAEINI020000013">
    <property type="protein sequence ID" value="MCB5228044.1"/>
    <property type="molecule type" value="Genomic_DNA"/>
</dbReference>
<comment type="caution">
    <text evidence="1">The sequence shown here is derived from an EMBL/GenBank/DDBJ whole genome shotgun (WGS) entry which is preliminary data.</text>
</comment>